<gene>
    <name evidence="9" type="primary">xerC</name>
    <name evidence="12" type="ORF">GCM10010468_07620</name>
</gene>
<dbReference type="CDD" id="cd00798">
    <property type="entry name" value="INT_XerDC_C"/>
    <property type="match status" value="1"/>
</dbReference>
<feature type="active site" evidence="9">
    <location>
        <position position="174"/>
    </location>
</feature>
<evidence type="ECO:0000313" key="12">
    <source>
        <dbReference type="EMBL" id="GAA3196820.1"/>
    </source>
</evidence>
<organism evidence="12 13">
    <name type="scientific">Actinocorallia longicatena</name>
    <dbReference type="NCBI Taxonomy" id="111803"/>
    <lineage>
        <taxon>Bacteria</taxon>
        <taxon>Bacillati</taxon>
        <taxon>Actinomycetota</taxon>
        <taxon>Actinomycetes</taxon>
        <taxon>Streptosporangiales</taxon>
        <taxon>Thermomonosporaceae</taxon>
        <taxon>Actinocorallia</taxon>
    </lineage>
</organism>
<evidence type="ECO:0000259" key="10">
    <source>
        <dbReference type="PROSITE" id="PS51898"/>
    </source>
</evidence>
<protein>
    <recommendedName>
        <fullName evidence="9">Tyrosine recombinase XerC</fullName>
    </recommendedName>
</protein>
<keyword evidence="5 9" id="KW-0229">DNA integration</keyword>
<dbReference type="InterPro" id="IPR010998">
    <property type="entry name" value="Integrase_recombinase_N"/>
</dbReference>
<feature type="active site" evidence="9">
    <location>
        <position position="244"/>
    </location>
</feature>
<keyword evidence="4 9" id="KW-0159">Chromosome partition</keyword>
<evidence type="ECO:0000256" key="8">
    <source>
        <dbReference type="ARBA" id="ARBA00023306"/>
    </source>
</evidence>
<dbReference type="InterPro" id="IPR011010">
    <property type="entry name" value="DNA_brk_join_enz"/>
</dbReference>
<comment type="caution">
    <text evidence="12">The sequence shown here is derived from an EMBL/GenBank/DDBJ whole genome shotgun (WGS) entry which is preliminary data.</text>
</comment>
<evidence type="ECO:0000256" key="9">
    <source>
        <dbReference type="HAMAP-Rule" id="MF_01808"/>
    </source>
</evidence>
<dbReference type="InterPro" id="IPR013762">
    <property type="entry name" value="Integrase-like_cat_sf"/>
</dbReference>
<dbReference type="NCBIfam" id="NF001399">
    <property type="entry name" value="PRK00283.1"/>
    <property type="match status" value="1"/>
</dbReference>
<accession>A0ABP6PYQ2</accession>
<evidence type="ECO:0000256" key="7">
    <source>
        <dbReference type="ARBA" id="ARBA00023172"/>
    </source>
</evidence>
<dbReference type="PANTHER" id="PTHR30349">
    <property type="entry name" value="PHAGE INTEGRASE-RELATED"/>
    <property type="match status" value="1"/>
</dbReference>
<dbReference type="RefSeq" id="WP_344822140.1">
    <property type="nucleotide sequence ID" value="NZ_BAAAUV010000002.1"/>
</dbReference>
<dbReference type="PROSITE" id="PS51900">
    <property type="entry name" value="CB"/>
    <property type="match status" value="1"/>
</dbReference>
<dbReference type="Proteomes" id="UP001501237">
    <property type="component" value="Unassembled WGS sequence"/>
</dbReference>
<proteinExistence type="inferred from homology"/>
<feature type="domain" description="Core-binding (CB)" evidence="11">
    <location>
        <begin position="3"/>
        <end position="89"/>
    </location>
</feature>
<keyword evidence="2 9" id="KW-0963">Cytoplasm</keyword>
<evidence type="ECO:0000256" key="3">
    <source>
        <dbReference type="ARBA" id="ARBA00022618"/>
    </source>
</evidence>
<feature type="active site" evidence="9">
    <location>
        <position position="247"/>
    </location>
</feature>
<keyword evidence="3 9" id="KW-0132">Cell division</keyword>
<keyword evidence="6 9" id="KW-0238">DNA-binding</keyword>
<evidence type="ECO:0000256" key="4">
    <source>
        <dbReference type="ARBA" id="ARBA00022829"/>
    </source>
</evidence>
<dbReference type="InterPro" id="IPR023009">
    <property type="entry name" value="Tyrosine_recombinase_XerC/XerD"/>
</dbReference>
<sequence length="298" mass="32492">MAEAGGFAVAEFERHLRLERGLSEHTVRAYLGDVGDLVVHAATRGVEEAGELHVDVMRDWLARQHGAGLAKSTLARRTAAVRTYTAWAHRRGLIEDDPGAMLGTPRLERRLPRILRQEEARELLDAEIEGEPEDLRDRALLELLYATGVRVSEVCGLDIGDLDRETRTVRVLGKGDKQRTVPLGTPALAAVEAWLSSGRPVWAVPGSGSALLLGVKGGRLGPTIARRVVHRRLAEAGLIDLTPHGLRHTAATHLLEGGADLRAVQELLGHASLQTTQLYTHVSPERLKQVHTLAHPRA</sequence>
<evidence type="ECO:0000256" key="2">
    <source>
        <dbReference type="ARBA" id="ARBA00022490"/>
    </source>
</evidence>
<dbReference type="InterPro" id="IPR004107">
    <property type="entry name" value="Integrase_SAM-like_N"/>
</dbReference>
<dbReference type="InterPro" id="IPR044068">
    <property type="entry name" value="CB"/>
</dbReference>
<feature type="active site" evidence="9">
    <location>
        <position position="150"/>
    </location>
</feature>
<dbReference type="PROSITE" id="PS51898">
    <property type="entry name" value="TYR_RECOMBINASE"/>
    <property type="match status" value="1"/>
</dbReference>
<dbReference type="SUPFAM" id="SSF47823">
    <property type="entry name" value="lambda integrase-like, N-terminal domain"/>
    <property type="match status" value="1"/>
</dbReference>
<dbReference type="PANTHER" id="PTHR30349:SF77">
    <property type="entry name" value="TYROSINE RECOMBINASE XERC"/>
    <property type="match status" value="1"/>
</dbReference>
<dbReference type="InterPro" id="IPR050090">
    <property type="entry name" value="Tyrosine_recombinase_XerCD"/>
</dbReference>
<reference evidence="13" key="1">
    <citation type="journal article" date="2019" name="Int. J. Syst. Evol. Microbiol.">
        <title>The Global Catalogue of Microorganisms (GCM) 10K type strain sequencing project: providing services to taxonomists for standard genome sequencing and annotation.</title>
        <authorList>
            <consortium name="The Broad Institute Genomics Platform"/>
            <consortium name="The Broad Institute Genome Sequencing Center for Infectious Disease"/>
            <person name="Wu L."/>
            <person name="Ma J."/>
        </authorList>
    </citation>
    <scope>NUCLEOTIDE SEQUENCE [LARGE SCALE GENOMIC DNA]</scope>
    <source>
        <strain evidence="13">JCM 9377</strain>
    </source>
</reference>
<dbReference type="Gene3D" id="1.10.443.10">
    <property type="entry name" value="Intergrase catalytic core"/>
    <property type="match status" value="1"/>
</dbReference>
<dbReference type="Gene3D" id="1.10.150.130">
    <property type="match status" value="1"/>
</dbReference>
<evidence type="ECO:0000313" key="13">
    <source>
        <dbReference type="Proteomes" id="UP001501237"/>
    </source>
</evidence>
<keyword evidence="8 9" id="KW-0131">Cell cycle</keyword>
<feature type="active site" description="O-(3'-phospho-DNA)-tyrosine intermediate" evidence="9">
    <location>
        <position position="279"/>
    </location>
</feature>
<name>A0ABP6PYQ2_9ACTN</name>
<comment type="similarity">
    <text evidence="9">Belongs to the 'phage' integrase family. XerC subfamily.</text>
</comment>
<evidence type="ECO:0000256" key="6">
    <source>
        <dbReference type="ARBA" id="ARBA00023125"/>
    </source>
</evidence>
<evidence type="ECO:0000256" key="1">
    <source>
        <dbReference type="ARBA" id="ARBA00004496"/>
    </source>
</evidence>
<comment type="function">
    <text evidence="9">Site-specific tyrosine recombinase, which acts by catalyzing the cutting and rejoining of the recombining DNA molecules. The XerC-XerD complex is essential to convert dimers of the bacterial chromosome into monomers to permit their segregation at cell division. It also contributes to the segregational stability of plasmids.</text>
</comment>
<feature type="active site" evidence="9">
    <location>
        <position position="270"/>
    </location>
</feature>
<keyword evidence="7 9" id="KW-0233">DNA recombination</keyword>
<comment type="subunit">
    <text evidence="9">Forms a cyclic heterotetrameric complex composed of two molecules of XerC and two molecules of XerD.</text>
</comment>
<dbReference type="HAMAP" id="MF_01808">
    <property type="entry name" value="Recomb_XerC_XerD"/>
    <property type="match status" value="1"/>
</dbReference>
<comment type="subcellular location">
    <subcellularLocation>
        <location evidence="1 9">Cytoplasm</location>
    </subcellularLocation>
</comment>
<dbReference type="SUPFAM" id="SSF56349">
    <property type="entry name" value="DNA breaking-rejoining enzymes"/>
    <property type="match status" value="1"/>
</dbReference>
<evidence type="ECO:0000256" key="5">
    <source>
        <dbReference type="ARBA" id="ARBA00022908"/>
    </source>
</evidence>
<dbReference type="InterPro" id="IPR002104">
    <property type="entry name" value="Integrase_catalytic"/>
</dbReference>
<keyword evidence="13" id="KW-1185">Reference proteome</keyword>
<evidence type="ECO:0000259" key="11">
    <source>
        <dbReference type="PROSITE" id="PS51900"/>
    </source>
</evidence>
<dbReference type="Pfam" id="PF00589">
    <property type="entry name" value="Phage_integrase"/>
    <property type="match status" value="1"/>
</dbReference>
<dbReference type="Pfam" id="PF02899">
    <property type="entry name" value="Phage_int_SAM_1"/>
    <property type="match status" value="1"/>
</dbReference>
<dbReference type="EMBL" id="BAAAUV010000002">
    <property type="protein sequence ID" value="GAA3196820.1"/>
    <property type="molecule type" value="Genomic_DNA"/>
</dbReference>
<feature type="domain" description="Tyr recombinase" evidence="10">
    <location>
        <begin position="110"/>
        <end position="292"/>
    </location>
</feature>